<sequence length="353" mass="38819">MGVRRSRAVSSFCQAYPFVSASDFRQIAIGRETGKPERLFRAAVSAFCALPRPSRREIAQLEDLTLPLFDKVSVEARRFVAAALSESEYAPFGLVRKLCDEPVDIAAPLLVRSPVLSDVTLIALIGRHGLPHARAIARRPNLHKTIADLIRVLERPRLVYPEVGRQQETAANALQAAEAIAAPVMSNGPVPGELAENVRRKLRAMMTPATPRQAMPDEERAPAYDRLKTTALTGNDSFFQTALADALEIDLLAARSITEKSGYSQLIDALKALDLAEEQAFLLAAAILPGQFAHAESVRLFLERYRALHRDVALDRVRDWKAASVGARIRSNAERLQTRVKSSTPKGDRLKAS</sequence>
<accession>A0AAC9ASI4</accession>
<evidence type="ECO:0000313" key="2">
    <source>
        <dbReference type="Proteomes" id="UP000075755"/>
    </source>
</evidence>
<dbReference type="KEGG" id="aak:AA2016_4696"/>
<dbReference type="Pfam" id="PF10098">
    <property type="entry name" value="DUF2336"/>
    <property type="match status" value="1"/>
</dbReference>
<organism evidence="1 2">
    <name type="scientific">Aminobacter aminovorans</name>
    <name type="common">Chelatobacter heintzii</name>
    <dbReference type="NCBI Taxonomy" id="83263"/>
    <lineage>
        <taxon>Bacteria</taxon>
        <taxon>Pseudomonadati</taxon>
        <taxon>Pseudomonadota</taxon>
        <taxon>Alphaproteobacteria</taxon>
        <taxon>Hyphomicrobiales</taxon>
        <taxon>Phyllobacteriaceae</taxon>
        <taxon>Aminobacter</taxon>
    </lineage>
</organism>
<dbReference type="AlphaFoldDB" id="A0AAC9ASI4"/>
<reference evidence="1 2" key="1">
    <citation type="submission" date="2016-03" db="EMBL/GenBank/DDBJ databases">
        <title>Complete genome of Aminobacter aminovorans KCTC 2477.</title>
        <authorList>
            <person name="Kim K.M."/>
        </authorList>
    </citation>
    <scope>NUCLEOTIDE SEQUENCE [LARGE SCALE GENOMIC DNA]</scope>
    <source>
        <strain evidence="1 2">KCTC 2477</strain>
    </source>
</reference>
<evidence type="ECO:0008006" key="3">
    <source>
        <dbReference type="Google" id="ProtNLM"/>
    </source>
</evidence>
<gene>
    <name evidence="1" type="ORF">AA2016_4696</name>
</gene>
<protein>
    <recommendedName>
        <fullName evidence="3">DUF2336 domain-containing protein</fullName>
    </recommendedName>
</protein>
<name>A0AAC9ASI4_AMIAI</name>
<dbReference type="Proteomes" id="UP000075755">
    <property type="component" value="Chromosome"/>
</dbReference>
<proteinExistence type="predicted"/>
<evidence type="ECO:0000313" key="1">
    <source>
        <dbReference type="EMBL" id="AMS43606.1"/>
    </source>
</evidence>
<dbReference type="InterPro" id="IPR019285">
    <property type="entry name" value="DUF2336"/>
</dbReference>
<dbReference type="EMBL" id="CP015005">
    <property type="protein sequence ID" value="AMS43606.1"/>
    <property type="molecule type" value="Genomic_DNA"/>
</dbReference>